<dbReference type="Pfam" id="PF05368">
    <property type="entry name" value="NmrA"/>
    <property type="match status" value="1"/>
</dbReference>
<dbReference type="RefSeq" id="XP_040794783.1">
    <property type="nucleotide sequence ID" value="XM_040932741.1"/>
</dbReference>
<dbReference type="InterPro" id="IPR036291">
    <property type="entry name" value="NAD(P)-bd_dom_sf"/>
</dbReference>
<dbReference type="InterPro" id="IPR051164">
    <property type="entry name" value="NmrA-like_oxidored"/>
</dbReference>
<dbReference type="InterPro" id="IPR008030">
    <property type="entry name" value="NmrA-like"/>
</dbReference>
<dbReference type="SUPFAM" id="SSF51735">
    <property type="entry name" value="NAD(P)-binding Rossmann-fold domains"/>
    <property type="match status" value="1"/>
</dbReference>
<proteinExistence type="inferred from homology"/>
<sequence length="305" mass="33435">MSRALLITGATGKQGGSVVNALLKANANFEILALTRNAQSASAQTLLKKSPKIKLVSGNLDAVDEVFRKAKEASKLPIWGVFSVQAAVGNGASAESDEKQGKALVDASLKNGVKQFVYTSVDHGGPKADDETMNVPHFKSKYEIEKHLYKNSTGSGMDWTVLQPVAFMENLVPGFPGKVFSTAWKTSLREDQKLQLVATSDIGFFAAKAFMEPEENKNKKIPIAGDELTYSQYQDIFEKKTGQTLPTTYGFAASAILWMVNDLGYMFKWFGDVGYGVDIPSLKKVHPELKDFGTWLETESEFKAR</sequence>
<dbReference type="GeneID" id="63849992"/>
<evidence type="ECO:0000313" key="4">
    <source>
        <dbReference type="EMBL" id="KAF1852220.1"/>
    </source>
</evidence>
<dbReference type="OrthoDB" id="9997102at2759"/>
<dbReference type="Proteomes" id="UP000800039">
    <property type="component" value="Unassembled WGS sequence"/>
</dbReference>
<dbReference type="PANTHER" id="PTHR42748:SF7">
    <property type="entry name" value="NMRA LIKE REDOX SENSOR 1-RELATED"/>
    <property type="match status" value="1"/>
</dbReference>
<dbReference type="AlphaFoldDB" id="A0A9P4GVP2"/>
<gene>
    <name evidence="4" type="ORF">K460DRAFT_362981</name>
</gene>
<name>A0A9P4GVP2_9PLEO</name>
<evidence type="ECO:0000256" key="1">
    <source>
        <dbReference type="ARBA" id="ARBA00006328"/>
    </source>
</evidence>
<dbReference type="EMBL" id="ML976614">
    <property type="protein sequence ID" value="KAF1852220.1"/>
    <property type="molecule type" value="Genomic_DNA"/>
</dbReference>
<comment type="similarity">
    <text evidence="1">Belongs to the NmrA-type oxidoreductase family.</text>
</comment>
<keyword evidence="2" id="KW-0521">NADP</keyword>
<comment type="caution">
    <text evidence="4">The sequence shown here is derived from an EMBL/GenBank/DDBJ whole genome shotgun (WGS) entry which is preliminary data.</text>
</comment>
<accession>A0A9P4GVP2</accession>
<protein>
    <submittedName>
        <fullName evidence="4">NmrA-like family protein</fullName>
    </submittedName>
</protein>
<dbReference type="Gene3D" id="3.40.50.720">
    <property type="entry name" value="NAD(P)-binding Rossmann-like Domain"/>
    <property type="match status" value="1"/>
</dbReference>
<dbReference type="PANTHER" id="PTHR42748">
    <property type="entry name" value="NITROGEN METABOLITE REPRESSION PROTEIN NMRA FAMILY MEMBER"/>
    <property type="match status" value="1"/>
</dbReference>
<feature type="domain" description="NmrA-like" evidence="3">
    <location>
        <begin position="3"/>
        <end position="279"/>
    </location>
</feature>
<keyword evidence="5" id="KW-1185">Reference proteome</keyword>
<dbReference type="GO" id="GO:0005634">
    <property type="term" value="C:nucleus"/>
    <property type="evidence" value="ECO:0007669"/>
    <property type="project" value="TreeGrafter"/>
</dbReference>
<organism evidence="4 5">
    <name type="scientific">Cucurbitaria berberidis CBS 394.84</name>
    <dbReference type="NCBI Taxonomy" id="1168544"/>
    <lineage>
        <taxon>Eukaryota</taxon>
        <taxon>Fungi</taxon>
        <taxon>Dikarya</taxon>
        <taxon>Ascomycota</taxon>
        <taxon>Pezizomycotina</taxon>
        <taxon>Dothideomycetes</taxon>
        <taxon>Pleosporomycetidae</taxon>
        <taxon>Pleosporales</taxon>
        <taxon>Pleosporineae</taxon>
        <taxon>Cucurbitariaceae</taxon>
        <taxon>Cucurbitaria</taxon>
    </lineage>
</organism>
<reference evidence="4" key="1">
    <citation type="submission" date="2020-01" db="EMBL/GenBank/DDBJ databases">
        <authorList>
            <consortium name="DOE Joint Genome Institute"/>
            <person name="Haridas S."/>
            <person name="Albert R."/>
            <person name="Binder M."/>
            <person name="Bloem J."/>
            <person name="Labutti K."/>
            <person name="Salamov A."/>
            <person name="Andreopoulos B."/>
            <person name="Baker S.E."/>
            <person name="Barry K."/>
            <person name="Bills G."/>
            <person name="Bluhm B.H."/>
            <person name="Cannon C."/>
            <person name="Castanera R."/>
            <person name="Culley D.E."/>
            <person name="Daum C."/>
            <person name="Ezra D."/>
            <person name="Gonzalez J.B."/>
            <person name="Henrissat B."/>
            <person name="Kuo A."/>
            <person name="Liang C."/>
            <person name="Lipzen A."/>
            <person name="Lutzoni F."/>
            <person name="Magnuson J."/>
            <person name="Mondo S."/>
            <person name="Nolan M."/>
            <person name="Ohm R."/>
            <person name="Pangilinan J."/>
            <person name="Park H.-J."/>
            <person name="Ramirez L."/>
            <person name="Alfaro M."/>
            <person name="Sun H."/>
            <person name="Tritt A."/>
            <person name="Yoshinaga Y."/>
            <person name="Zwiers L.-H."/>
            <person name="Turgeon B.G."/>
            <person name="Goodwin S.B."/>
            <person name="Spatafora J.W."/>
            <person name="Crous P.W."/>
            <person name="Grigoriev I.V."/>
        </authorList>
    </citation>
    <scope>NUCLEOTIDE SEQUENCE</scope>
    <source>
        <strain evidence="4">CBS 394.84</strain>
    </source>
</reference>
<dbReference type="Gene3D" id="3.90.25.10">
    <property type="entry name" value="UDP-galactose 4-epimerase, domain 1"/>
    <property type="match status" value="1"/>
</dbReference>
<evidence type="ECO:0000259" key="3">
    <source>
        <dbReference type="Pfam" id="PF05368"/>
    </source>
</evidence>
<evidence type="ECO:0000313" key="5">
    <source>
        <dbReference type="Proteomes" id="UP000800039"/>
    </source>
</evidence>
<evidence type="ECO:0000256" key="2">
    <source>
        <dbReference type="ARBA" id="ARBA00022857"/>
    </source>
</evidence>